<keyword evidence="3" id="KW-1185">Reference proteome</keyword>
<accession>A0A942IDZ6</accession>
<comment type="caution">
    <text evidence="2">The sequence shown here is derived from an EMBL/GenBank/DDBJ whole genome shotgun (WGS) entry which is preliminary data.</text>
</comment>
<gene>
    <name evidence="2" type="ORF">KD146_08945</name>
</gene>
<dbReference type="RefSeq" id="WP_212658332.1">
    <property type="nucleotide sequence ID" value="NZ_JAGXTP010000001.1"/>
</dbReference>
<evidence type="ECO:0000313" key="2">
    <source>
        <dbReference type="EMBL" id="MBS3848815.1"/>
    </source>
</evidence>
<proteinExistence type="predicted"/>
<dbReference type="EMBL" id="JAGXTP010000001">
    <property type="protein sequence ID" value="MBS3848815.1"/>
    <property type="molecule type" value="Genomic_DNA"/>
</dbReference>
<dbReference type="Pfam" id="PF10636">
    <property type="entry name" value="hemP"/>
    <property type="match status" value="1"/>
</dbReference>
<dbReference type="Gene3D" id="2.10.70.10">
    <property type="entry name" value="Complement Module, domain 1"/>
    <property type="match status" value="1"/>
</dbReference>
<dbReference type="Proteomes" id="UP000678281">
    <property type="component" value="Unassembled WGS sequence"/>
</dbReference>
<dbReference type="InterPro" id="IPR019600">
    <property type="entry name" value="Hemin_uptake_protein_HemP"/>
</dbReference>
<protein>
    <submittedName>
        <fullName evidence="2">Hemin uptake protein HemP</fullName>
    </submittedName>
</protein>
<evidence type="ECO:0000256" key="1">
    <source>
        <dbReference type="SAM" id="MobiDB-lite"/>
    </source>
</evidence>
<dbReference type="AlphaFoldDB" id="A0A942IDZ6"/>
<feature type="region of interest" description="Disordered" evidence="1">
    <location>
        <begin position="1"/>
        <end position="20"/>
    </location>
</feature>
<organism evidence="2 3">
    <name type="scientific">Devosia litorisediminis</name>
    <dbReference type="NCBI Taxonomy" id="2829817"/>
    <lineage>
        <taxon>Bacteria</taxon>
        <taxon>Pseudomonadati</taxon>
        <taxon>Pseudomonadota</taxon>
        <taxon>Alphaproteobacteria</taxon>
        <taxon>Hyphomicrobiales</taxon>
        <taxon>Devosiaceae</taxon>
        <taxon>Devosia</taxon>
    </lineage>
</organism>
<reference evidence="2" key="1">
    <citation type="submission" date="2021-04" db="EMBL/GenBank/DDBJ databases">
        <title>Devosia litorisediminis sp. nov., isolated from a sand dune.</title>
        <authorList>
            <person name="Park S."/>
            <person name="Yoon J.-H."/>
        </authorList>
    </citation>
    <scope>NUCLEOTIDE SEQUENCE</scope>
    <source>
        <strain evidence="2">BSSL-BM10</strain>
    </source>
</reference>
<sequence>MTTRTAQPLRAEPAESEGQGHRIFTTAELFGGDDEIVVLHNGAPYRLRITRQDKLILTK</sequence>
<evidence type="ECO:0000313" key="3">
    <source>
        <dbReference type="Proteomes" id="UP000678281"/>
    </source>
</evidence>
<name>A0A942IDZ6_9HYPH</name>